<dbReference type="InterPro" id="IPR036291">
    <property type="entry name" value="NAD(P)-bd_dom_sf"/>
</dbReference>
<evidence type="ECO:0000313" key="2">
    <source>
        <dbReference type="EMBL" id="MCW3173154.1"/>
    </source>
</evidence>
<accession>A0ABT3IB39</accession>
<dbReference type="InterPro" id="IPR000534">
    <property type="entry name" value="Semialdehyde_DH_NAD-bd"/>
</dbReference>
<protein>
    <submittedName>
        <fullName evidence="2">Nucleoside-diphosphate sugar epimerase</fullName>
    </submittedName>
</protein>
<dbReference type="PANTHER" id="PTHR14097">
    <property type="entry name" value="OXIDOREDUCTASE HTATIP2"/>
    <property type="match status" value="1"/>
</dbReference>
<dbReference type="Proteomes" id="UP001163714">
    <property type="component" value="Unassembled WGS sequence"/>
</dbReference>
<dbReference type="SUPFAM" id="SSF51735">
    <property type="entry name" value="NAD(P)-binding Rossmann-fold domains"/>
    <property type="match status" value="1"/>
</dbReference>
<sequence>MIAAIIGATGLVGKSLLELLLDSDLYQKVYVLGRSKPQLAAHHWGEEKLRYIACQLDELHEITLPETVDHAFCCLGTTIKQAGSQQAFIEVDKLGVLAFARLLHKQHHPKLVFQVISALDANPRSSVFYNRVKGEMEQQLTQLQLPHLQIFQPSLLIGKREDSRPAEQIGQWLFAFTSLFFIGPLLKFKPIHATDVAKAMYDYAQKEKPPLTIIDNKTLHQ</sequence>
<dbReference type="RefSeq" id="WP_264726862.1">
    <property type="nucleotide sequence ID" value="NZ_JAPDMX010000028.1"/>
</dbReference>
<dbReference type="Gene3D" id="3.40.50.720">
    <property type="entry name" value="NAD(P)-binding Rossmann-like Domain"/>
    <property type="match status" value="1"/>
</dbReference>
<dbReference type="PANTHER" id="PTHR14097:SF7">
    <property type="entry name" value="OXIDOREDUCTASE HTATIP2"/>
    <property type="match status" value="1"/>
</dbReference>
<dbReference type="Pfam" id="PF01118">
    <property type="entry name" value="Semialdhyde_dh"/>
    <property type="match status" value="1"/>
</dbReference>
<evidence type="ECO:0000259" key="1">
    <source>
        <dbReference type="Pfam" id="PF01118"/>
    </source>
</evidence>
<gene>
    <name evidence="2" type="ORF">OHT75_11755</name>
</gene>
<evidence type="ECO:0000313" key="3">
    <source>
        <dbReference type="Proteomes" id="UP001163714"/>
    </source>
</evidence>
<keyword evidence="3" id="KW-1185">Reference proteome</keyword>
<comment type="caution">
    <text evidence="2">The sequence shown here is derived from an EMBL/GenBank/DDBJ whole genome shotgun (WGS) entry which is preliminary data.</text>
</comment>
<organism evidence="2 3">
    <name type="scientific">Shewanella subflava</name>
    <dbReference type="NCBI Taxonomy" id="2986476"/>
    <lineage>
        <taxon>Bacteria</taxon>
        <taxon>Pseudomonadati</taxon>
        <taxon>Pseudomonadota</taxon>
        <taxon>Gammaproteobacteria</taxon>
        <taxon>Alteromonadales</taxon>
        <taxon>Shewanellaceae</taxon>
        <taxon>Shewanella</taxon>
    </lineage>
</organism>
<name>A0ABT3IB39_9GAMM</name>
<dbReference type="EMBL" id="JAPDMX010000028">
    <property type="protein sequence ID" value="MCW3173154.1"/>
    <property type="molecule type" value="Genomic_DNA"/>
</dbReference>
<feature type="domain" description="Semialdehyde dehydrogenase NAD-binding" evidence="1">
    <location>
        <begin position="3"/>
        <end position="81"/>
    </location>
</feature>
<proteinExistence type="predicted"/>
<reference evidence="2" key="1">
    <citation type="submission" date="2022-10" db="EMBL/GenBank/DDBJ databases">
        <title>Shewanella flava sp. nov, isolated from the estuary of the Fenhe River into the Yellow River.</title>
        <authorList>
            <person name="Li Y."/>
        </authorList>
    </citation>
    <scope>NUCLEOTIDE SEQUENCE</scope>
    <source>
        <strain evidence="2">FYR11-62</strain>
    </source>
</reference>